<sequence length="216" mass="24619">MGNFFNMDNGFFTALGKFVDLIIISLVWLILCIPVITIGPATTSLYYAVVKVIRRERGYLVREFFHSFKTNFKTGLVAGVILTILFIVLAFDRRFATTMTGKQSFILLSVFNAMIFLLICVALYIFPLLSRFTMGIRQLFKTAVFMAMKHLPTTILLIIIFAAISLGTYIMPIAILITPALCILLMSFLLERVFKKYMPEKSDEAESSGRDEWYLE</sequence>
<feature type="transmembrane region" description="Helical" evidence="1">
    <location>
        <begin position="70"/>
        <end position="91"/>
    </location>
</feature>
<dbReference type="RefSeq" id="WP_161838659.1">
    <property type="nucleotide sequence ID" value="NZ_CP048000.1"/>
</dbReference>
<dbReference type="PROSITE" id="PS50096">
    <property type="entry name" value="IQ"/>
    <property type="match status" value="1"/>
</dbReference>
<name>A0A6P1TLB2_9FIRM</name>
<evidence type="ECO:0000313" key="2">
    <source>
        <dbReference type="EMBL" id="QHQ61834.1"/>
    </source>
</evidence>
<gene>
    <name evidence="2" type="ORF">Ana3638_14475</name>
</gene>
<evidence type="ECO:0000313" key="3">
    <source>
        <dbReference type="Proteomes" id="UP000464314"/>
    </source>
</evidence>
<organism evidence="2 3">
    <name type="scientific">Anaerocolumna sedimenticola</name>
    <dbReference type="NCBI Taxonomy" id="2696063"/>
    <lineage>
        <taxon>Bacteria</taxon>
        <taxon>Bacillati</taxon>
        <taxon>Bacillota</taxon>
        <taxon>Clostridia</taxon>
        <taxon>Lachnospirales</taxon>
        <taxon>Lachnospiraceae</taxon>
        <taxon>Anaerocolumna</taxon>
    </lineage>
</organism>
<keyword evidence="1" id="KW-0472">Membrane</keyword>
<reference evidence="2 3" key="1">
    <citation type="submission" date="2020-01" db="EMBL/GenBank/DDBJ databases">
        <title>Genome analysis of Anaerocolumna sp. CBA3638.</title>
        <authorList>
            <person name="Kim J."/>
            <person name="Roh S.W."/>
        </authorList>
    </citation>
    <scope>NUCLEOTIDE SEQUENCE [LARGE SCALE GENOMIC DNA]</scope>
    <source>
        <strain evidence="2 3">CBA3638</strain>
    </source>
</reference>
<feature type="transmembrane region" description="Helical" evidence="1">
    <location>
        <begin position="170"/>
        <end position="190"/>
    </location>
</feature>
<proteinExistence type="predicted"/>
<evidence type="ECO:0000256" key="1">
    <source>
        <dbReference type="SAM" id="Phobius"/>
    </source>
</evidence>
<dbReference type="Proteomes" id="UP000464314">
    <property type="component" value="Chromosome"/>
</dbReference>
<accession>A0A6P1TLB2</accession>
<keyword evidence="3" id="KW-1185">Reference proteome</keyword>
<dbReference type="InterPro" id="IPR006938">
    <property type="entry name" value="DUF624"/>
</dbReference>
<keyword evidence="1" id="KW-1133">Transmembrane helix</keyword>
<protein>
    <submittedName>
        <fullName evidence="2">DUF624 domain-containing protein</fullName>
    </submittedName>
</protein>
<feature type="transmembrane region" description="Helical" evidence="1">
    <location>
        <begin position="103"/>
        <end position="127"/>
    </location>
</feature>
<feature type="transmembrane region" description="Helical" evidence="1">
    <location>
        <begin position="21"/>
        <end position="49"/>
    </location>
</feature>
<dbReference type="EMBL" id="CP048000">
    <property type="protein sequence ID" value="QHQ61834.1"/>
    <property type="molecule type" value="Genomic_DNA"/>
</dbReference>
<keyword evidence="1" id="KW-0812">Transmembrane</keyword>
<dbReference type="KEGG" id="anr:Ana3638_14475"/>
<dbReference type="Pfam" id="PF04854">
    <property type="entry name" value="DUF624"/>
    <property type="match status" value="1"/>
</dbReference>
<dbReference type="AlphaFoldDB" id="A0A6P1TLB2"/>